<dbReference type="AlphaFoldDB" id="A0A7X0VWG5"/>
<dbReference type="Pfam" id="PF26078">
    <property type="entry name" value="Baseplate_J_M"/>
    <property type="match status" value="1"/>
</dbReference>
<proteinExistence type="inferred from homology"/>
<dbReference type="Proteomes" id="UP000564644">
    <property type="component" value="Unassembled WGS sequence"/>
</dbReference>
<evidence type="ECO:0000259" key="2">
    <source>
        <dbReference type="Pfam" id="PF26078"/>
    </source>
</evidence>
<dbReference type="PANTHER" id="PTHR37829:SF3">
    <property type="entry name" value="PROTEIN JAYE-RELATED"/>
    <property type="match status" value="1"/>
</dbReference>
<dbReference type="InterPro" id="IPR052399">
    <property type="entry name" value="Phage_Baseplate_Assmbl_Protein"/>
</dbReference>
<dbReference type="RefSeq" id="WP_185130827.1">
    <property type="nucleotide sequence ID" value="NZ_JACJVO010000024.1"/>
</dbReference>
<name>A0A7X0VWG5_9BACL</name>
<dbReference type="PANTHER" id="PTHR37829">
    <property type="entry name" value="PHAGE-LIKE ELEMENT PBSX PROTEIN XKDT"/>
    <property type="match status" value="1"/>
</dbReference>
<evidence type="ECO:0000256" key="1">
    <source>
        <dbReference type="ARBA" id="ARBA00038087"/>
    </source>
</evidence>
<dbReference type="EMBL" id="JACJVO010000024">
    <property type="protein sequence ID" value="MBB6733179.1"/>
    <property type="molecule type" value="Genomic_DNA"/>
</dbReference>
<feature type="domain" description="Baseplate J-like central" evidence="2">
    <location>
        <begin position="182"/>
        <end position="261"/>
    </location>
</feature>
<keyword evidence="5" id="KW-1185">Reference proteome</keyword>
<evidence type="ECO:0000313" key="4">
    <source>
        <dbReference type="EMBL" id="MBB6733179.1"/>
    </source>
</evidence>
<accession>A0A7X0VWG5</accession>
<sequence length="361" mass="38087">MYESQTADAILQRMLDRVPDDIDKRQGSVIYDALAPAAIELAQMYIELDLNDSLSFADTASGDDLSRRTAEFGVNRQSATAARREGRFYGTGDVLLDVPIGSRFGIQDLNYEASAKIGTGVYSLECETVGIVGNQLFGTLLPIQFINGLVRAELGPVLVPGEDEETDDALRQRYYEEVNNPSFGGNVADYKKTIGAMDGVGGVKVYPVWQGGGTVKCTIIASDWSAPSAQLVADVQAAVDPTINSGLGNGTAPIGHKVTVAGASAVTVNVVTTVTLVDGVTVGQVQAPIEAAIGDYLLGLRKSWAAQDQIIVRIALIEAAILTVPGMVDVGGTTLNGIADNLKLEKDEIPMLGTVTIHVSD</sequence>
<organism evidence="4 5">
    <name type="scientific">Cohnella zeiphila</name>
    <dbReference type="NCBI Taxonomy" id="2761120"/>
    <lineage>
        <taxon>Bacteria</taxon>
        <taxon>Bacillati</taxon>
        <taxon>Bacillota</taxon>
        <taxon>Bacilli</taxon>
        <taxon>Bacillales</taxon>
        <taxon>Paenibacillaceae</taxon>
        <taxon>Cohnella</taxon>
    </lineage>
</organism>
<evidence type="ECO:0000313" key="5">
    <source>
        <dbReference type="Proteomes" id="UP000564644"/>
    </source>
</evidence>
<dbReference type="InterPro" id="IPR058531">
    <property type="entry name" value="Baseplate_J_M"/>
</dbReference>
<dbReference type="Pfam" id="PF26079">
    <property type="entry name" value="Baseplate_J_C"/>
    <property type="match status" value="1"/>
</dbReference>
<dbReference type="InterPro" id="IPR058530">
    <property type="entry name" value="Baseplate_J-like_C"/>
</dbReference>
<reference evidence="4 5" key="1">
    <citation type="submission" date="2020-08" db="EMBL/GenBank/DDBJ databases">
        <title>Cohnella phylogeny.</title>
        <authorList>
            <person name="Dunlap C."/>
        </authorList>
    </citation>
    <scope>NUCLEOTIDE SEQUENCE [LARGE SCALE GENOMIC DNA]</scope>
    <source>
        <strain evidence="4 5">CBP 2801</strain>
    </source>
</reference>
<comment type="similarity">
    <text evidence="1">Belongs to the Mu gp47/PBSX XkdT family.</text>
</comment>
<gene>
    <name evidence="4" type="ORF">H7C18_19860</name>
</gene>
<evidence type="ECO:0000259" key="3">
    <source>
        <dbReference type="Pfam" id="PF26079"/>
    </source>
</evidence>
<protein>
    <submittedName>
        <fullName evidence="4">Baseplate J/gp47 family protein</fullName>
    </submittedName>
</protein>
<feature type="domain" description="Baseplate J-like C-terminal" evidence="3">
    <location>
        <begin position="268"/>
        <end position="357"/>
    </location>
</feature>
<comment type="caution">
    <text evidence="4">The sequence shown here is derived from an EMBL/GenBank/DDBJ whole genome shotgun (WGS) entry which is preliminary data.</text>
</comment>